<feature type="transmembrane region" description="Helical" evidence="1">
    <location>
        <begin position="83"/>
        <end position="104"/>
    </location>
</feature>
<keyword evidence="3" id="KW-1185">Reference proteome</keyword>
<protein>
    <submittedName>
        <fullName evidence="2">Uncharacterized protein</fullName>
    </submittedName>
</protein>
<gene>
    <name evidence="2" type="ORF">JDW22_00050</name>
</gene>
<dbReference type="RefSeq" id="WP_200520858.1">
    <property type="nucleotide sequence ID" value="NZ_JAEHNZ010000001.1"/>
</dbReference>
<reference evidence="2 3" key="1">
    <citation type="journal article" date="2021" name="Pathogens">
        <title>Isolation and Characterization of Kingella bonacorsii sp. nov., A Novel Kingella Species Detected in a Stable Periodontitis Subject.</title>
        <authorList>
            <person name="Antezack A."/>
            <person name="Boxberger M."/>
            <person name="Rolland C."/>
            <person name="Monnet-Corti V."/>
            <person name="La Scola B."/>
        </authorList>
    </citation>
    <scope>NUCLEOTIDE SEQUENCE [LARGE SCALE GENOMIC DNA]</scope>
    <source>
        <strain evidence="2 3">Marseille-Q4569</strain>
    </source>
</reference>
<keyword evidence="1" id="KW-1133">Transmembrane helix</keyword>
<evidence type="ECO:0000313" key="2">
    <source>
        <dbReference type="EMBL" id="MBK0395010.1"/>
    </source>
</evidence>
<evidence type="ECO:0000256" key="1">
    <source>
        <dbReference type="SAM" id="Phobius"/>
    </source>
</evidence>
<dbReference type="EMBL" id="JAEHNZ010000001">
    <property type="protein sequence ID" value="MBK0395010.1"/>
    <property type="molecule type" value="Genomic_DNA"/>
</dbReference>
<sequence>MKTWHTTYRDNHLRLKRVHIGCTIFYALFMPPTLLVLLMSIPINSFLTLLLMIILCTFPIGLHALLAYGAAQKYEWSRKASEIVFAMMLLGFPIGTWLAIYFFLPRTQWQAPDETEAA</sequence>
<dbReference type="Proteomes" id="UP000614058">
    <property type="component" value="Unassembled WGS sequence"/>
</dbReference>
<keyword evidence="1" id="KW-0472">Membrane</keyword>
<evidence type="ECO:0000313" key="3">
    <source>
        <dbReference type="Proteomes" id="UP000614058"/>
    </source>
</evidence>
<feature type="transmembrane region" description="Helical" evidence="1">
    <location>
        <begin position="20"/>
        <end position="43"/>
    </location>
</feature>
<keyword evidence="1" id="KW-0812">Transmembrane</keyword>
<feature type="transmembrane region" description="Helical" evidence="1">
    <location>
        <begin position="49"/>
        <end position="71"/>
    </location>
</feature>
<accession>A0ABS1BNW9</accession>
<name>A0ABS1BNW9_9NEIS</name>
<organism evidence="2 3">
    <name type="scientific">Kingella bonacorsii</name>
    <dbReference type="NCBI Taxonomy" id="2796361"/>
    <lineage>
        <taxon>Bacteria</taxon>
        <taxon>Pseudomonadati</taxon>
        <taxon>Pseudomonadota</taxon>
        <taxon>Betaproteobacteria</taxon>
        <taxon>Neisseriales</taxon>
        <taxon>Neisseriaceae</taxon>
        <taxon>Kingella</taxon>
    </lineage>
</organism>
<proteinExistence type="predicted"/>
<comment type="caution">
    <text evidence="2">The sequence shown here is derived from an EMBL/GenBank/DDBJ whole genome shotgun (WGS) entry which is preliminary data.</text>
</comment>